<dbReference type="Pfam" id="PF00072">
    <property type="entry name" value="Response_reg"/>
    <property type="match status" value="1"/>
</dbReference>
<reference evidence="2 3" key="2">
    <citation type="journal article" date="2017" name="Syst. Appl. Microbiol.">
        <title>Soybeans inoculated with root zone soils of Canadian native legumes harbour diverse and novel Bradyrhizobium spp. that possess agricultural potential.</title>
        <authorList>
            <person name="Bromfield E.S.P."/>
            <person name="Cloutier S."/>
            <person name="Tambong J.T."/>
            <person name="Tran Thi T.V."/>
        </authorList>
    </citation>
    <scope>NUCLEOTIDE SEQUENCE [LARGE SCALE GENOMIC DNA]</scope>
    <source>
        <strain evidence="2 3">OO99</strain>
    </source>
</reference>
<dbReference type="CDD" id="cd17535">
    <property type="entry name" value="REC_NarL-like"/>
    <property type="match status" value="1"/>
</dbReference>
<keyword evidence="2" id="KW-0238">DNA-binding</keyword>
<dbReference type="InterPro" id="IPR000792">
    <property type="entry name" value="Tscrpt_reg_LuxR_C"/>
</dbReference>
<reference evidence="2 3" key="1">
    <citation type="journal article" date="2014" name="Int. J. Syst. Evol. Microbiol.">
        <title>Bradyrhizobium ottawaense sp. nov., a symbiotic nitrogen fixing bacterium from root nodules of soybeans in Canada.</title>
        <authorList>
            <person name="Yu X."/>
            <person name="Cloutier S."/>
            <person name="Tambong J.T."/>
            <person name="Bromfield E.S."/>
        </authorList>
    </citation>
    <scope>NUCLEOTIDE SEQUENCE [LARGE SCALE GENOMIC DNA]</scope>
    <source>
        <strain evidence="2 3">OO99</strain>
    </source>
</reference>
<organism evidence="2 3">
    <name type="scientific">Bradyrhizobium ottawaense</name>
    <dbReference type="NCBI Taxonomy" id="931866"/>
    <lineage>
        <taxon>Bacteria</taxon>
        <taxon>Pseudomonadati</taxon>
        <taxon>Pseudomonadota</taxon>
        <taxon>Alphaproteobacteria</taxon>
        <taxon>Hyphomicrobiales</taxon>
        <taxon>Nitrobacteraceae</taxon>
        <taxon>Bradyrhizobium</taxon>
    </lineage>
</organism>
<dbReference type="GO" id="GO:0006355">
    <property type="term" value="P:regulation of DNA-templated transcription"/>
    <property type="evidence" value="ECO:0007669"/>
    <property type="project" value="InterPro"/>
</dbReference>
<dbReference type="OrthoDB" id="9814495at2"/>
<dbReference type="InterPro" id="IPR011006">
    <property type="entry name" value="CheY-like_superfamily"/>
</dbReference>
<dbReference type="GO" id="GO:0003677">
    <property type="term" value="F:DNA binding"/>
    <property type="evidence" value="ECO:0007669"/>
    <property type="project" value="UniProtKB-KW"/>
</dbReference>
<dbReference type="Pfam" id="PF00196">
    <property type="entry name" value="GerE"/>
    <property type="match status" value="1"/>
</dbReference>
<evidence type="ECO:0000256" key="1">
    <source>
        <dbReference type="ARBA" id="ARBA00022553"/>
    </source>
</evidence>
<dbReference type="SUPFAM" id="SSF52172">
    <property type="entry name" value="CheY-like"/>
    <property type="match status" value="1"/>
</dbReference>
<dbReference type="PROSITE" id="PS50110">
    <property type="entry name" value="RESPONSE_REGULATORY"/>
    <property type="match status" value="1"/>
</dbReference>
<sequence length="233" mass="25327">MMRFLIVEDHPLFREALEGALQMATPDAEMLQATSIDGALELLASRPDVDLILLDLSIPGTTGLSGIIRIRKAFPRIPVVIVSGHQDAQIISGALSLGVSGYILKSSSKQELAHSIGEVVRGAVCLPAAFRALARPQRSPIAAQELLKRLHDLTPQQLRVLEMLKRGLQNKQIAFELKISETTVKVHVSDILRKLNVMSRTKAIVEMSKIDFATLAGSGAAAKRDRARTDPQA</sequence>
<dbReference type="InterPro" id="IPR001789">
    <property type="entry name" value="Sig_transdc_resp-reg_receiver"/>
</dbReference>
<dbReference type="Proteomes" id="UP000215703">
    <property type="component" value="Chromosome"/>
</dbReference>
<evidence type="ECO:0000313" key="2">
    <source>
        <dbReference type="EMBL" id="AWL92990.1"/>
    </source>
</evidence>
<dbReference type="EMBL" id="CP029425">
    <property type="protein sequence ID" value="AWL92990.1"/>
    <property type="molecule type" value="Genomic_DNA"/>
</dbReference>
<protein>
    <submittedName>
        <fullName evidence="2">DNA-binding response regulator</fullName>
    </submittedName>
</protein>
<accession>A0A2U8P5I1</accession>
<dbReference type="GO" id="GO:0000160">
    <property type="term" value="P:phosphorelay signal transduction system"/>
    <property type="evidence" value="ECO:0007669"/>
    <property type="project" value="InterPro"/>
</dbReference>
<dbReference type="KEGG" id="bot:CIT37_12800"/>
<dbReference type="PANTHER" id="PTHR45566:SF1">
    <property type="entry name" value="HTH-TYPE TRANSCRIPTIONAL REGULATOR YHJB-RELATED"/>
    <property type="match status" value="1"/>
</dbReference>
<dbReference type="PRINTS" id="PR00038">
    <property type="entry name" value="HTHLUXR"/>
</dbReference>
<gene>
    <name evidence="2" type="ORF">CIT37_12800</name>
</gene>
<dbReference type="InterPro" id="IPR051015">
    <property type="entry name" value="EvgA-like"/>
</dbReference>
<dbReference type="PROSITE" id="PS50043">
    <property type="entry name" value="HTH_LUXR_2"/>
    <property type="match status" value="1"/>
</dbReference>
<dbReference type="SMART" id="SM00448">
    <property type="entry name" value="REC"/>
    <property type="match status" value="1"/>
</dbReference>
<proteinExistence type="predicted"/>
<name>A0A2U8P5I1_9BRAD</name>
<dbReference type="Gene3D" id="1.10.10.10">
    <property type="entry name" value="Winged helix-like DNA-binding domain superfamily/Winged helix DNA-binding domain"/>
    <property type="match status" value="1"/>
</dbReference>
<dbReference type="PANTHER" id="PTHR45566">
    <property type="entry name" value="HTH-TYPE TRANSCRIPTIONAL REGULATOR YHJB-RELATED"/>
    <property type="match status" value="1"/>
</dbReference>
<dbReference type="Gene3D" id="3.40.50.2300">
    <property type="match status" value="1"/>
</dbReference>
<dbReference type="AlphaFoldDB" id="A0A2U8P5I1"/>
<dbReference type="InterPro" id="IPR036388">
    <property type="entry name" value="WH-like_DNA-bd_sf"/>
</dbReference>
<dbReference type="CDD" id="cd06170">
    <property type="entry name" value="LuxR_C_like"/>
    <property type="match status" value="1"/>
</dbReference>
<dbReference type="SMART" id="SM00421">
    <property type="entry name" value="HTH_LUXR"/>
    <property type="match status" value="1"/>
</dbReference>
<evidence type="ECO:0000313" key="3">
    <source>
        <dbReference type="Proteomes" id="UP000215703"/>
    </source>
</evidence>
<dbReference type="InterPro" id="IPR058245">
    <property type="entry name" value="NreC/VraR/RcsB-like_REC"/>
</dbReference>
<keyword evidence="1" id="KW-0597">Phosphoprotein</keyword>